<evidence type="ECO:0000313" key="3">
    <source>
        <dbReference type="Proteomes" id="UP000273252"/>
    </source>
</evidence>
<comment type="caution">
    <text evidence="2">The sequence shown here is derived from an EMBL/GenBank/DDBJ whole genome shotgun (WGS) entry which is preliminary data.</text>
</comment>
<evidence type="ECO:0000313" key="2">
    <source>
        <dbReference type="EMBL" id="RJX67368.1"/>
    </source>
</evidence>
<keyword evidence="2" id="KW-0378">Hydrolase</keyword>
<sequence length="166" mass="17610">METLSRLSEEVGAVLLSKKKVLVTAESCTGGGIATAITDIAGSSAWFDRAFVTYSNEAKMEMLGVSSETLSAFGAVSEPVVKEMVQGSLHHSNGTVAVAVSGIAGPSGGSVEKPVGTVCFAWMDLSGWLKIETCHFNGERAEVRRKAIHHALKELQKHFIDEQGSE</sequence>
<dbReference type="Gene3D" id="3.90.950.20">
    <property type="entry name" value="CinA-like"/>
    <property type="match status" value="1"/>
</dbReference>
<dbReference type="EMBL" id="QVMU01000023">
    <property type="protein sequence ID" value="RJX67368.1"/>
    <property type="molecule type" value="Genomic_DNA"/>
</dbReference>
<keyword evidence="3" id="KW-1185">Reference proteome</keyword>
<dbReference type="Proteomes" id="UP000273252">
    <property type="component" value="Unassembled WGS sequence"/>
</dbReference>
<name>A0A3A6Q892_9VIBR</name>
<dbReference type="GO" id="GO:0019159">
    <property type="term" value="F:nicotinamide-nucleotide amidase activity"/>
    <property type="evidence" value="ECO:0007669"/>
    <property type="project" value="UniProtKB-EC"/>
</dbReference>
<evidence type="ECO:0000259" key="1">
    <source>
        <dbReference type="Pfam" id="PF02464"/>
    </source>
</evidence>
<dbReference type="AlphaFoldDB" id="A0A3A6Q892"/>
<dbReference type="OrthoDB" id="9801454at2"/>
<organism evidence="2 3">
    <name type="scientific">Vibrio sinensis</name>
    <dbReference type="NCBI Taxonomy" id="2302434"/>
    <lineage>
        <taxon>Bacteria</taxon>
        <taxon>Pseudomonadati</taxon>
        <taxon>Pseudomonadota</taxon>
        <taxon>Gammaproteobacteria</taxon>
        <taxon>Vibrionales</taxon>
        <taxon>Vibrionaceae</taxon>
        <taxon>Vibrio</taxon>
    </lineage>
</organism>
<dbReference type="SUPFAM" id="SSF142433">
    <property type="entry name" value="CinA-like"/>
    <property type="match status" value="1"/>
</dbReference>
<dbReference type="NCBIfam" id="TIGR00199">
    <property type="entry name" value="PncC_domain"/>
    <property type="match status" value="1"/>
</dbReference>
<proteinExistence type="predicted"/>
<accession>A0A3A6Q892</accession>
<reference evidence="2 3" key="1">
    <citation type="submission" date="2018-08" db="EMBL/GenBank/DDBJ databases">
        <title>Vibrio isolated from the Eastern China Marginal Seas.</title>
        <authorList>
            <person name="Li Y."/>
        </authorList>
    </citation>
    <scope>NUCLEOTIDE SEQUENCE [LARGE SCALE GENOMIC DNA]</scope>
    <source>
        <strain evidence="2 3">BEI233</strain>
    </source>
</reference>
<feature type="domain" description="CinA C-terminal" evidence="1">
    <location>
        <begin position="6"/>
        <end position="157"/>
    </location>
</feature>
<dbReference type="InterPro" id="IPR036653">
    <property type="entry name" value="CinA-like_C"/>
</dbReference>
<dbReference type="InterPro" id="IPR008136">
    <property type="entry name" value="CinA_C"/>
</dbReference>
<protein>
    <submittedName>
        <fullName evidence="2">Nicotinamide-nucleotide amidase</fullName>
        <ecNumber evidence="2">3.5.1.42</ecNumber>
    </submittedName>
</protein>
<dbReference type="EC" id="3.5.1.42" evidence="2"/>
<dbReference type="Pfam" id="PF02464">
    <property type="entry name" value="CinA"/>
    <property type="match status" value="1"/>
</dbReference>
<dbReference type="RefSeq" id="WP_120034192.1">
    <property type="nucleotide sequence ID" value="NZ_QVMU01000023.1"/>
</dbReference>
<dbReference type="NCBIfam" id="NF002975">
    <property type="entry name" value="PRK03661.1"/>
    <property type="match status" value="1"/>
</dbReference>
<gene>
    <name evidence="2" type="ORF">DZ860_18350</name>
</gene>